<comment type="caution">
    <text evidence="4">The sequence shown here is derived from an EMBL/GenBank/DDBJ whole genome shotgun (WGS) entry which is preliminary data.</text>
</comment>
<dbReference type="SUPFAM" id="SSF48403">
    <property type="entry name" value="Ankyrin repeat"/>
    <property type="match status" value="1"/>
</dbReference>
<dbReference type="PANTHER" id="PTHR24171:SF8">
    <property type="entry name" value="BRCA1-ASSOCIATED RING DOMAIN PROTEIN 1"/>
    <property type="match status" value="1"/>
</dbReference>
<organism evidence="4 5">
    <name type="scientific">Thelohanellus kitauei</name>
    <name type="common">Myxosporean</name>
    <dbReference type="NCBI Taxonomy" id="669202"/>
    <lineage>
        <taxon>Eukaryota</taxon>
        <taxon>Metazoa</taxon>
        <taxon>Cnidaria</taxon>
        <taxon>Myxozoa</taxon>
        <taxon>Myxosporea</taxon>
        <taxon>Bivalvulida</taxon>
        <taxon>Platysporina</taxon>
        <taxon>Myxobolidae</taxon>
        <taxon>Thelohanellus</taxon>
    </lineage>
</organism>
<dbReference type="Proteomes" id="UP000031668">
    <property type="component" value="Unassembled WGS sequence"/>
</dbReference>
<evidence type="ECO:0000256" key="2">
    <source>
        <dbReference type="ARBA" id="ARBA00023043"/>
    </source>
</evidence>
<accession>A0A0C2MIU2</accession>
<dbReference type="SMART" id="SM00248">
    <property type="entry name" value="ANK"/>
    <property type="match status" value="1"/>
</dbReference>
<dbReference type="Pfam" id="PF00023">
    <property type="entry name" value="Ank"/>
    <property type="match status" value="1"/>
</dbReference>
<keyword evidence="1" id="KW-0677">Repeat</keyword>
<dbReference type="EMBL" id="JWZT01005330">
    <property type="protein sequence ID" value="KII61551.1"/>
    <property type="molecule type" value="Genomic_DNA"/>
</dbReference>
<dbReference type="InterPro" id="IPR036770">
    <property type="entry name" value="Ankyrin_rpt-contain_sf"/>
</dbReference>
<gene>
    <name evidence="4" type="ORF">RF11_07129</name>
</gene>
<sequence>MFICDNSAAEIRSRDFGSSFNYYTDYTGFTPLHYAVFLENKNLIRILLDAGADITIRNSHGETPFDLALTEDIKGFLQPDYDKVSQACILFLLSKSGLTE</sequence>
<reference evidence="4 5" key="1">
    <citation type="journal article" date="2014" name="Genome Biol. Evol.">
        <title>The genome of the myxosporean Thelohanellus kitauei shows adaptations to nutrient acquisition within its fish host.</title>
        <authorList>
            <person name="Yang Y."/>
            <person name="Xiong J."/>
            <person name="Zhou Z."/>
            <person name="Huo F."/>
            <person name="Miao W."/>
            <person name="Ran C."/>
            <person name="Liu Y."/>
            <person name="Zhang J."/>
            <person name="Feng J."/>
            <person name="Wang M."/>
            <person name="Wang M."/>
            <person name="Wang L."/>
            <person name="Yao B."/>
        </authorList>
    </citation>
    <scope>NUCLEOTIDE SEQUENCE [LARGE SCALE GENOMIC DNA]</scope>
    <source>
        <strain evidence="4">Wuqing</strain>
    </source>
</reference>
<dbReference type="GO" id="GO:0031436">
    <property type="term" value="C:BRCA1-BARD1 complex"/>
    <property type="evidence" value="ECO:0007669"/>
    <property type="project" value="TreeGrafter"/>
</dbReference>
<protein>
    <submittedName>
        <fullName evidence="4">Ankyrin repeat domain-containing protein 22</fullName>
    </submittedName>
</protein>
<dbReference type="Gene3D" id="1.25.40.20">
    <property type="entry name" value="Ankyrin repeat-containing domain"/>
    <property type="match status" value="1"/>
</dbReference>
<dbReference type="GO" id="GO:0070531">
    <property type="term" value="C:BRCA1-A complex"/>
    <property type="evidence" value="ECO:0007669"/>
    <property type="project" value="TreeGrafter"/>
</dbReference>
<keyword evidence="2 3" id="KW-0040">ANK repeat</keyword>
<dbReference type="AlphaFoldDB" id="A0A0C2MIU2"/>
<dbReference type="PANTHER" id="PTHR24171">
    <property type="entry name" value="ANKYRIN REPEAT DOMAIN-CONTAINING PROTEIN 39-RELATED"/>
    <property type="match status" value="1"/>
</dbReference>
<dbReference type="InterPro" id="IPR002110">
    <property type="entry name" value="Ankyrin_rpt"/>
</dbReference>
<evidence type="ECO:0000256" key="1">
    <source>
        <dbReference type="ARBA" id="ARBA00022737"/>
    </source>
</evidence>
<proteinExistence type="predicted"/>
<feature type="repeat" description="ANK" evidence="3">
    <location>
        <begin position="27"/>
        <end position="59"/>
    </location>
</feature>
<evidence type="ECO:0000313" key="5">
    <source>
        <dbReference type="Proteomes" id="UP000031668"/>
    </source>
</evidence>
<evidence type="ECO:0000256" key="3">
    <source>
        <dbReference type="PROSITE-ProRule" id="PRU00023"/>
    </source>
</evidence>
<evidence type="ECO:0000313" key="4">
    <source>
        <dbReference type="EMBL" id="KII61551.1"/>
    </source>
</evidence>
<dbReference type="PROSITE" id="PS50088">
    <property type="entry name" value="ANK_REPEAT"/>
    <property type="match status" value="1"/>
</dbReference>
<keyword evidence="5" id="KW-1185">Reference proteome</keyword>
<dbReference type="GO" id="GO:0004842">
    <property type="term" value="F:ubiquitin-protein transferase activity"/>
    <property type="evidence" value="ECO:0007669"/>
    <property type="project" value="TreeGrafter"/>
</dbReference>
<dbReference type="GO" id="GO:0085020">
    <property type="term" value="P:protein K6-linked ubiquitination"/>
    <property type="evidence" value="ECO:0007669"/>
    <property type="project" value="TreeGrafter"/>
</dbReference>
<dbReference type="PROSITE" id="PS50297">
    <property type="entry name" value="ANK_REP_REGION"/>
    <property type="match status" value="1"/>
</dbReference>
<name>A0A0C2MIU2_THEKT</name>
<dbReference type="OrthoDB" id="5970553at2759"/>